<gene>
    <name evidence="1" type="ORF">C7389_1404</name>
</gene>
<sequence>MPALTAADLQTLAAARRKLENPGLAVRLSNHLGSPLEKGMARLPASWREKLGGVAHEALSRAMSTAAGTLGKGQQEASPRLHKVLGSLSGAGGGAFGLPGLTVEIPVSTVLIMRAILDIARAHGEDIASPETRLAALEVFALGGPGGADDAAESGYYAVRAALATAIGEATRHVAANGLGQHGAPALVRLLTMVATRYKIQLTQKAASMLIPGLGAAAGATVNLLFMQHFQAMSEGHFTLRRLERKYGADVVKAAYLAAG</sequence>
<dbReference type="Proteomes" id="UP000295129">
    <property type="component" value="Unassembled WGS sequence"/>
</dbReference>
<evidence type="ECO:0000313" key="2">
    <source>
        <dbReference type="Proteomes" id="UP000295129"/>
    </source>
</evidence>
<name>A0A4R6DG65_9RHOO</name>
<comment type="caution">
    <text evidence="1">The sequence shown here is derived from an EMBL/GenBank/DDBJ whole genome shotgun (WGS) entry which is preliminary data.</text>
</comment>
<dbReference type="InterPro" id="IPR024787">
    <property type="entry name" value="EcsC"/>
</dbReference>
<dbReference type="PANTHER" id="PTHR41260">
    <property type="entry name" value="PROTEIN ECSC"/>
    <property type="match status" value="1"/>
</dbReference>
<dbReference type="RefSeq" id="WP_133595206.1">
    <property type="nucleotide sequence ID" value="NZ_SNVV01000040.1"/>
</dbReference>
<keyword evidence="2" id="KW-1185">Reference proteome</keyword>
<dbReference type="AlphaFoldDB" id="A0A4R6DG65"/>
<dbReference type="Pfam" id="PF12787">
    <property type="entry name" value="EcsC"/>
    <property type="match status" value="1"/>
</dbReference>
<evidence type="ECO:0000313" key="1">
    <source>
        <dbReference type="EMBL" id="TDN43500.1"/>
    </source>
</evidence>
<dbReference type="EMBL" id="SNVV01000040">
    <property type="protein sequence ID" value="TDN43500.1"/>
    <property type="molecule type" value="Genomic_DNA"/>
</dbReference>
<dbReference type="OrthoDB" id="1238772at2"/>
<proteinExistence type="predicted"/>
<organism evidence="1 2">
    <name type="scientific">Azoarcus indigens</name>
    <dbReference type="NCBI Taxonomy" id="29545"/>
    <lineage>
        <taxon>Bacteria</taxon>
        <taxon>Pseudomonadati</taxon>
        <taxon>Pseudomonadota</taxon>
        <taxon>Betaproteobacteria</taxon>
        <taxon>Rhodocyclales</taxon>
        <taxon>Zoogloeaceae</taxon>
        <taxon>Azoarcus</taxon>
    </lineage>
</organism>
<accession>A0A4R6DG65</accession>
<dbReference type="PANTHER" id="PTHR41260:SF1">
    <property type="entry name" value="PROTEIN ECSC"/>
    <property type="match status" value="1"/>
</dbReference>
<protein>
    <submittedName>
        <fullName evidence="1">EcsC family protein</fullName>
    </submittedName>
</protein>
<reference evidence="1 2" key="1">
    <citation type="submission" date="2019-03" db="EMBL/GenBank/DDBJ databases">
        <title>Genomic Encyclopedia of Type Strains, Phase IV (KMG-IV): sequencing the most valuable type-strain genomes for metagenomic binning, comparative biology and taxonomic classification.</title>
        <authorList>
            <person name="Goeker M."/>
        </authorList>
    </citation>
    <scope>NUCLEOTIDE SEQUENCE [LARGE SCALE GENOMIC DNA]</scope>
    <source>
        <strain evidence="1 2">DSM 12121</strain>
    </source>
</reference>